<organism evidence="2">
    <name type="scientific">Dechloromonas aromatica (strain RCB)</name>
    <dbReference type="NCBI Taxonomy" id="159087"/>
    <lineage>
        <taxon>Bacteria</taxon>
        <taxon>Pseudomonadati</taxon>
        <taxon>Pseudomonadota</taxon>
        <taxon>Betaproteobacteria</taxon>
        <taxon>Rhodocyclales</taxon>
        <taxon>Azonexaceae</taxon>
        <taxon>Dechloromonas</taxon>
    </lineage>
</organism>
<dbReference type="InterPro" id="IPR036249">
    <property type="entry name" value="Thioredoxin-like_sf"/>
</dbReference>
<dbReference type="InterPro" id="IPR050553">
    <property type="entry name" value="Thioredoxin_ResA/DsbE_sf"/>
</dbReference>
<dbReference type="HOGENOM" id="CLU_042529_10_0_4"/>
<dbReference type="Gene3D" id="3.40.30.10">
    <property type="entry name" value="Glutaredoxin"/>
    <property type="match status" value="1"/>
</dbReference>
<evidence type="ECO:0000259" key="1">
    <source>
        <dbReference type="PROSITE" id="PS51352"/>
    </source>
</evidence>
<dbReference type="PANTHER" id="PTHR42852">
    <property type="entry name" value="THIOL:DISULFIDE INTERCHANGE PROTEIN DSBE"/>
    <property type="match status" value="1"/>
</dbReference>
<dbReference type="SUPFAM" id="SSF52833">
    <property type="entry name" value="Thioredoxin-like"/>
    <property type="match status" value="1"/>
</dbReference>
<accession>Q47AF0</accession>
<dbReference type="EMBL" id="CP000089">
    <property type="protein sequence ID" value="AAZ48181.1"/>
    <property type="molecule type" value="Genomic_DNA"/>
</dbReference>
<dbReference type="KEGG" id="dar:Daro_3452"/>
<evidence type="ECO:0000313" key="2">
    <source>
        <dbReference type="EMBL" id="AAZ48181.1"/>
    </source>
</evidence>
<dbReference type="STRING" id="159087.Daro_3452"/>
<dbReference type="Pfam" id="PF00578">
    <property type="entry name" value="AhpC-TSA"/>
    <property type="match status" value="1"/>
</dbReference>
<dbReference type="InterPro" id="IPR013766">
    <property type="entry name" value="Thioredoxin_domain"/>
</dbReference>
<protein>
    <submittedName>
        <fullName evidence="2">Suppressor for copper-sensitivity D, putative</fullName>
    </submittedName>
</protein>
<dbReference type="eggNOG" id="COG0526">
    <property type="taxonomic scope" value="Bacteria"/>
</dbReference>
<feature type="domain" description="Thioredoxin" evidence="1">
    <location>
        <begin position="28"/>
        <end position="168"/>
    </location>
</feature>
<gene>
    <name evidence="2" type="ordered locus">Daro_3452</name>
</gene>
<sequence>MPRWRRWALEVLIFVILFAAFQAWQTRNAPRGPAPNFSGTLIDGQPFDLTAWRQQHPDKAGLIYFWAEWCGICRTTAGTVSNISEDWPVISVAMQSGPANRVAETMQQREYVWPTLADPEAQVFLQYGSRVVPAFFILDPAGNIRAVSVGYTSEIGLRLRLWWASHTNT</sequence>
<reference evidence="2" key="1">
    <citation type="submission" date="2005-08" db="EMBL/GenBank/DDBJ databases">
        <title>Complete sequence of Dechloromonas aromatica RCB.</title>
        <authorList>
            <person name="Salinero K.K."/>
            <person name="Copeland A."/>
            <person name="Lucas S."/>
            <person name="Lapidus A."/>
            <person name="Barry K."/>
            <person name="Detter J.C."/>
            <person name="Glavina T."/>
            <person name="Hammon N."/>
            <person name="Israni S."/>
            <person name="Pitluck S."/>
            <person name="Di Bartolo G."/>
            <person name="Trong S."/>
            <person name="Schmutz J."/>
            <person name="Larimer F."/>
            <person name="Land M."/>
            <person name="Ivanova N."/>
            <person name="Richardson P."/>
        </authorList>
    </citation>
    <scope>NUCLEOTIDE SEQUENCE</scope>
    <source>
        <strain evidence="2">RCB</strain>
    </source>
</reference>
<dbReference type="GO" id="GO:0016491">
    <property type="term" value="F:oxidoreductase activity"/>
    <property type="evidence" value="ECO:0007669"/>
    <property type="project" value="InterPro"/>
</dbReference>
<dbReference type="InterPro" id="IPR000866">
    <property type="entry name" value="AhpC/TSA"/>
</dbReference>
<dbReference type="GO" id="GO:0016209">
    <property type="term" value="F:antioxidant activity"/>
    <property type="evidence" value="ECO:0007669"/>
    <property type="project" value="InterPro"/>
</dbReference>
<dbReference type="CDD" id="cd03011">
    <property type="entry name" value="TlpA_like_ScsD_MtbDsbE"/>
    <property type="match status" value="1"/>
</dbReference>
<dbReference type="AlphaFoldDB" id="Q47AF0"/>
<name>Q47AF0_DECAR</name>
<dbReference type="PROSITE" id="PS51352">
    <property type="entry name" value="THIOREDOXIN_2"/>
    <property type="match status" value="1"/>
</dbReference>
<proteinExistence type="predicted"/>
<dbReference type="PANTHER" id="PTHR42852:SF17">
    <property type="entry name" value="THIOREDOXIN-LIKE PROTEIN HI_1115"/>
    <property type="match status" value="1"/>
</dbReference>